<gene>
    <name evidence="1" type="ORF">HELGO_WM25277</name>
</gene>
<sequence length="435" mass="50750">MPAHLHTTNLYKFDDVVSALQKSIRRCDVPQALFWAGELNQGFKHILYSRLWTIIAEDIGLAAPFLALEIFPLYEEWTKVHATKPVLARALTIRLVYALAQAPKNRIVDNLLLYNYFQPKPTGDWTRSDLNKDWQEKIQHLFSVNLFEQAEEKEVEVVPALVQLVASLEQGDAVNAYYFCNIINLSTEETKRLPWLLQYLGLHKPLKIDSKWSKKMAIFSWYVLFEMAKEEVELTALLKILFQLYLGKVGAPNLMLAFGVLLFCNRQRLSYQKTLIPSLEEIPLAFRALYDNKGTDILERRQFSIPDYAIDKHTDRGKKTKYAPHNIADLHTEAQKKRISTYKWTAEEIAKSHGDYKPFADFVQSGQHSRMSHFFKEGALLKNIPSNWQGEDPYVKGVERYFLSLEKKYDYKACSGFFIFEKMRPIWIQQQHLWK</sequence>
<organism evidence="1">
    <name type="scientific">uncultured Aureispira sp</name>
    <dbReference type="NCBI Taxonomy" id="1331704"/>
    <lineage>
        <taxon>Bacteria</taxon>
        <taxon>Pseudomonadati</taxon>
        <taxon>Bacteroidota</taxon>
        <taxon>Saprospiria</taxon>
        <taxon>Saprospirales</taxon>
        <taxon>Saprospiraceae</taxon>
        <taxon>Aureispira</taxon>
        <taxon>environmental samples</taxon>
    </lineage>
</organism>
<dbReference type="SUPFAM" id="SSF48019">
    <property type="entry name" value="post-AAA+ oligomerization domain-like"/>
    <property type="match status" value="1"/>
</dbReference>
<accession>A0A6S6UKN2</accession>
<dbReference type="GO" id="GO:0003677">
    <property type="term" value="F:DNA binding"/>
    <property type="evidence" value="ECO:0007669"/>
    <property type="project" value="InterPro"/>
</dbReference>
<dbReference type="GO" id="GO:0006260">
    <property type="term" value="P:DNA replication"/>
    <property type="evidence" value="ECO:0007669"/>
    <property type="project" value="InterPro"/>
</dbReference>
<proteinExistence type="predicted"/>
<dbReference type="EMBL" id="CACVAQ010000507">
    <property type="protein sequence ID" value="CAA6829642.1"/>
    <property type="molecule type" value="Genomic_DNA"/>
</dbReference>
<protein>
    <submittedName>
        <fullName evidence="1">Uncharacterized protein</fullName>
    </submittedName>
</protein>
<dbReference type="InterPro" id="IPR008921">
    <property type="entry name" value="DNA_pol3_clamp-load_cplx_C"/>
</dbReference>
<dbReference type="AlphaFoldDB" id="A0A6S6UKN2"/>
<reference evidence="1" key="1">
    <citation type="submission" date="2020-01" db="EMBL/GenBank/DDBJ databases">
        <authorList>
            <person name="Meier V. D."/>
            <person name="Meier V D."/>
        </authorList>
    </citation>
    <scope>NUCLEOTIDE SEQUENCE</scope>
    <source>
        <strain evidence="1">HLG_WM_MAG_10</strain>
    </source>
</reference>
<evidence type="ECO:0000313" key="1">
    <source>
        <dbReference type="EMBL" id="CAA6829642.1"/>
    </source>
</evidence>
<dbReference type="Gene3D" id="1.20.272.10">
    <property type="match status" value="1"/>
</dbReference>
<name>A0A6S6UKN2_9BACT</name>